<accession>A0A5S9IQD3</accession>
<sequence>MKRWNKISLTLLVTHVVIVCLLSGWSYCDVKNLELGIYFKLGYLLNLPLVVGHVLEMVIYFWSLFAFPLTALLLPIFYKKQVVNSGERLLCHVFLSIFQFYALLPLVT</sequence>
<dbReference type="EMBL" id="AP019860">
    <property type="protein sequence ID" value="BBM86158.1"/>
    <property type="molecule type" value="Genomic_DNA"/>
</dbReference>
<reference evidence="2 3" key="1">
    <citation type="submission" date="2019-08" db="EMBL/GenBank/DDBJ databases">
        <title>Complete genome sequence of Candidatus Uab amorphum.</title>
        <authorList>
            <person name="Shiratori T."/>
            <person name="Suzuki S."/>
            <person name="Kakizawa Y."/>
            <person name="Ishida K."/>
        </authorList>
    </citation>
    <scope>NUCLEOTIDE SEQUENCE [LARGE SCALE GENOMIC DNA]</scope>
    <source>
        <strain evidence="2 3">SRT547</strain>
    </source>
</reference>
<keyword evidence="1" id="KW-0472">Membrane</keyword>
<keyword evidence="1" id="KW-0812">Transmembrane</keyword>
<feature type="transmembrane region" description="Helical" evidence="1">
    <location>
        <begin position="50"/>
        <end position="77"/>
    </location>
</feature>
<organism evidence="2 3">
    <name type="scientific">Uabimicrobium amorphum</name>
    <dbReference type="NCBI Taxonomy" id="2596890"/>
    <lineage>
        <taxon>Bacteria</taxon>
        <taxon>Pseudomonadati</taxon>
        <taxon>Planctomycetota</taxon>
        <taxon>Candidatus Uabimicrobiia</taxon>
        <taxon>Candidatus Uabimicrobiales</taxon>
        <taxon>Candidatus Uabimicrobiaceae</taxon>
        <taxon>Candidatus Uabimicrobium</taxon>
    </lineage>
</organism>
<dbReference type="AlphaFoldDB" id="A0A5S9IQD3"/>
<feature type="transmembrane region" description="Helical" evidence="1">
    <location>
        <begin position="89"/>
        <end position="107"/>
    </location>
</feature>
<evidence type="ECO:0000256" key="1">
    <source>
        <dbReference type="SAM" id="Phobius"/>
    </source>
</evidence>
<evidence type="ECO:0000313" key="3">
    <source>
        <dbReference type="Proteomes" id="UP000326354"/>
    </source>
</evidence>
<gene>
    <name evidence="2" type="ORF">UABAM_04544</name>
</gene>
<dbReference type="RefSeq" id="WP_151970231.1">
    <property type="nucleotide sequence ID" value="NZ_AP019860.1"/>
</dbReference>
<proteinExistence type="predicted"/>
<keyword evidence="3" id="KW-1185">Reference proteome</keyword>
<name>A0A5S9IQD3_UABAM</name>
<dbReference type="KEGG" id="uam:UABAM_04544"/>
<evidence type="ECO:0000313" key="2">
    <source>
        <dbReference type="EMBL" id="BBM86158.1"/>
    </source>
</evidence>
<protein>
    <submittedName>
        <fullName evidence="2">Uncharacterized protein</fullName>
    </submittedName>
</protein>
<keyword evidence="1" id="KW-1133">Transmembrane helix</keyword>
<dbReference type="Proteomes" id="UP000326354">
    <property type="component" value="Chromosome"/>
</dbReference>